<evidence type="ECO:0000256" key="1">
    <source>
        <dbReference type="SAM" id="MobiDB-lite"/>
    </source>
</evidence>
<keyword evidence="3" id="KW-1185">Reference proteome</keyword>
<feature type="region of interest" description="Disordered" evidence="1">
    <location>
        <begin position="1"/>
        <end position="45"/>
    </location>
</feature>
<feature type="compositionally biased region" description="Acidic residues" evidence="1">
    <location>
        <begin position="1"/>
        <end position="20"/>
    </location>
</feature>
<proteinExistence type="predicted"/>
<name>A0ABP1Q8A0_9HEXA</name>
<feature type="compositionally biased region" description="Low complexity" evidence="1">
    <location>
        <begin position="30"/>
        <end position="41"/>
    </location>
</feature>
<evidence type="ECO:0000313" key="3">
    <source>
        <dbReference type="Proteomes" id="UP001642540"/>
    </source>
</evidence>
<gene>
    <name evidence="2" type="ORF">ODALV1_LOCUS8417</name>
</gene>
<organism evidence="2 3">
    <name type="scientific">Orchesella dallaii</name>
    <dbReference type="NCBI Taxonomy" id="48710"/>
    <lineage>
        <taxon>Eukaryota</taxon>
        <taxon>Metazoa</taxon>
        <taxon>Ecdysozoa</taxon>
        <taxon>Arthropoda</taxon>
        <taxon>Hexapoda</taxon>
        <taxon>Collembola</taxon>
        <taxon>Entomobryomorpha</taxon>
        <taxon>Entomobryoidea</taxon>
        <taxon>Orchesellidae</taxon>
        <taxon>Orchesellinae</taxon>
        <taxon>Orchesella</taxon>
    </lineage>
</organism>
<sequence length="532" mass="61073">MERESEEVLSESDEDSDMEWEPTSQEETMSCKSSSDGSMGSNIDVDVDLDSTTAATDTSNEPTPLVLEEFNGVLTLETPGLQFLCAKAFGNAKSYVDVLFIVPDFGLIRELSDLIVEAKPPYVYIMVAYSRELTRLVLRDNDLMRNHSVFFRRIPMPYDRTYHDRSFWMSELILIPLLLSSVEFSFKGTKIRTLCRRGIKSLPAHLMDMAWMDARQTIMFDVAEILENNANYYCTRCTDACPFKQRNWHFQLDTFQKLEPVPEPGESALRQLDLFRGGEVPTHEAMKSLRTLYLNSTIPTLKEVFKVLDENCTAFKDEWYCSYMILLLDGPEMRCDQNATLESLLADPDVEKAVYAGFTRNQYFRKSHFTSHSAINEVLTASSRLFFIRKKIFNTFRDARKDEGIMIELLKMNLRFHWDKDKSTPFTLLNRKSEVGSMLTMTAEQINSMLTFINSGLPIFRSSTAIQIVTEETLSASGVPAPTDAQTRSATPGEFNSYTIEEEIEWSRAVTPQRSYDDVKQMYANLRRKVRL</sequence>
<accession>A0ABP1Q8A0</accession>
<dbReference type="Proteomes" id="UP001642540">
    <property type="component" value="Unassembled WGS sequence"/>
</dbReference>
<comment type="caution">
    <text evidence="2">The sequence shown here is derived from an EMBL/GenBank/DDBJ whole genome shotgun (WGS) entry which is preliminary data.</text>
</comment>
<reference evidence="2 3" key="1">
    <citation type="submission" date="2024-08" db="EMBL/GenBank/DDBJ databases">
        <authorList>
            <person name="Cucini C."/>
            <person name="Frati F."/>
        </authorList>
    </citation>
    <scope>NUCLEOTIDE SEQUENCE [LARGE SCALE GENOMIC DNA]</scope>
</reference>
<evidence type="ECO:0000313" key="2">
    <source>
        <dbReference type="EMBL" id="CAL8093127.1"/>
    </source>
</evidence>
<dbReference type="EMBL" id="CAXLJM020000026">
    <property type="protein sequence ID" value="CAL8093127.1"/>
    <property type="molecule type" value="Genomic_DNA"/>
</dbReference>
<protein>
    <submittedName>
        <fullName evidence="2">Uncharacterized protein</fullName>
    </submittedName>
</protein>